<accession>A0ABM0GV82</accession>
<feature type="domain" description="Beta-lactamase-related" evidence="2">
    <location>
        <begin position="294"/>
        <end position="540"/>
    </location>
</feature>
<dbReference type="Gene3D" id="3.40.710.10">
    <property type="entry name" value="DD-peptidase/beta-lactamase superfamily"/>
    <property type="match status" value="2"/>
</dbReference>
<proteinExistence type="predicted"/>
<protein>
    <submittedName>
        <fullName evidence="4">Serine beta-lactamase-like protein LACTB, mitochondrial-like</fullName>
    </submittedName>
</protein>
<dbReference type="InterPro" id="IPR001466">
    <property type="entry name" value="Beta-lactam-related"/>
</dbReference>
<feature type="region of interest" description="Disordered" evidence="1">
    <location>
        <begin position="221"/>
        <end position="287"/>
    </location>
</feature>
<dbReference type="PANTHER" id="PTHR46520:SF1">
    <property type="entry name" value="SERINE BETA-LACTAMASE-LIKE PROTEIN LACTB, MITOCHONDRIAL"/>
    <property type="match status" value="1"/>
</dbReference>
<dbReference type="PANTHER" id="PTHR46520">
    <property type="entry name" value="SERINE BETA-LACTAMASE-LIKE PROTEIN LACTB, MITOCHONDRIAL"/>
    <property type="match status" value="1"/>
</dbReference>
<evidence type="ECO:0000313" key="3">
    <source>
        <dbReference type="Proteomes" id="UP000694865"/>
    </source>
</evidence>
<organism evidence="3 4">
    <name type="scientific">Saccoglossus kowalevskii</name>
    <name type="common">Acorn worm</name>
    <dbReference type="NCBI Taxonomy" id="10224"/>
    <lineage>
        <taxon>Eukaryota</taxon>
        <taxon>Metazoa</taxon>
        <taxon>Hemichordata</taxon>
        <taxon>Enteropneusta</taxon>
        <taxon>Harrimaniidae</taxon>
        <taxon>Saccoglossus</taxon>
    </lineage>
</organism>
<feature type="domain" description="Beta-lactamase-related" evidence="2">
    <location>
        <begin position="122"/>
        <end position="235"/>
    </location>
</feature>
<sequence>MQLIKGYVAICRLQSRQRLHYHLLTTKPVRHFSTEVNTKKGRFWAAVTGFVLGSSIGTLAFFRNVVNCPENISVNCEPTVDGRKNSQRTDSRCRSFRDTDLNSLDEAKKKARYVLLRKKDEFGIPGLSVAVTIDGKTVWAEGLGFSDVENHVKCHDKTVMRIASISKPLTMVAVAKLWEEGKLDLDQPVQKYVPSFPEKTFNNEKVTITVRQVLSHLGGIRHYHDKDNKTAEKKNDAKEQTSGDKVSEKKDTKNEINNSVEKDGKVKKNDTMKKKKDGTEKKNDTEKKETWDDKFDEFYYKTNFKSVEESMKLFQDDPLTKKPGTTYQYTTFGYTLVSAVVEAAANEKFIPYMQKIFRELGLHHTGPDEYEPLVYNRARYYNRKNGKLMNTPYVDLSYKWAGGGFISNVHDLVQFGNAMLYGYQIDDHKQGDGDLKLLPGYLKSETLKEMWSIVKSAKYSKINNEYYGLGWVVGPETACHGFCRHQHHCIHHTGGAVGASSVLLIYPSALCLEDECSAIKTQKCTPPKGIVVAILVNLQGVGLKATAYEVAKLFDEANR</sequence>
<dbReference type="RefSeq" id="XP_002738043.1">
    <property type="nucleotide sequence ID" value="XM_002737997.2"/>
</dbReference>
<gene>
    <name evidence="4" type="primary">LOC100369677</name>
</gene>
<dbReference type="SUPFAM" id="SSF56601">
    <property type="entry name" value="beta-lactamase/transpeptidase-like"/>
    <property type="match status" value="1"/>
</dbReference>
<evidence type="ECO:0000259" key="2">
    <source>
        <dbReference type="Pfam" id="PF00144"/>
    </source>
</evidence>
<reference evidence="4" key="1">
    <citation type="submission" date="2025-08" db="UniProtKB">
        <authorList>
            <consortium name="RefSeq"/>
        </authorList>
    </citation>
    <scope>IDENTIFICATION</scope>
    <source>
        <tissue evidence="4">Testes</tissue>
    </source>
</reference>
<evidence type="ECO:0000256" key="1">
    <source>
        <dbReference type="SAM" id="MobiDB-lite"/>
    </source>
</evidence>
<name>A0ABM0GV82_SACKO</name>
<dbReference type="InterPro" id="IPR052794">
    <property type="entry name" value="Mito_Ser_Protease_LACTB"/>
</dbReference>
<feature type="compositionally biased region" description="Basic and acidic residues" evidence="1">
    <location>
        <begin position="222"/>
        <end position="287"/>
    </location>
</feature>
<dbReference type="Proteomes" id="UP000694865">
    <property type="component" value="Unplaced"/>
</dbReference>
<keyword evidence="3" id="KW-1185">Reference proteome</keyword>
<dbReference type="InterPro" id="IPR012338">
    <property type="entry name" value="Beta-lactam/transpept-like"/>
</dbReference>
<dbReference type="GeneID" id="100369677"/>
<dbReference type="Pfam" id="PF00144">
    <property type="entry name" value="Beta-lactamase"/>
    <property type="match status" value="2"/>
</dbReference>
<evidence type="ECO:0000313" key="4">
    <source>
        <dbReference type="RefSeq" id="XP_002738043.1"/>
    </source>
</evidence>